<comment type="caution">
    <text evidence="1">The sequence shown here is derived from an EMBL/GenBank/DDBJ whole genome shotgun (WGS) entry which is preliminary data.</text>
</comment>
<evidence type="ECO:0000313" key="1">
    <source>
        <dbReference type="EMBL" id="OGD70798.1"/>
    </source>
</evidence>
<proteinExistence type="predicted"/>
<organism evidence="1 2">
    <name type="scientific">Candidatus Collierbacteria bacterium RIFCSPHIGHO2_02_FULL_49_10</name>
    <dbReference type="NCBI Taxonomy" id="1817723"/>
    <lineage>
        <taxon>Bacteria</taxon>
        <taxon>Candidatus Collieribacteriota</taxon>
    </lineage>
</organism>
<reference evidence="1 2" key="1">
    <citation type="journal article" date="2016" name="Nat. Commun.">
        <title>Thousands of microbial genomes shed light on interconnected biogeochemical processes in an aquifer system.</title>
        <authorList>
            <person name="Anantharaman K."/>
            <person name="Brown C.T."/>
            <person name="Hug L.A."/>
            <person name="Sharon I."/>
            <person name="Castelle C.J."/>
            <person name="Probst A.J."/>
            <person name="Thomas B.C."/>
            <person name="Singh A."/>
            <person name="Wilkins M.J."/>
            <person name="Karaoz U."/>
            <person name="Brodie E.L."/>
            <person name="Williams K.H."/>
            <person name="Hubbard S.S."/>
            <person name="Banfield J.F."/>
        </authorList>
    </citation>
    <scope>NUCLEOTIDE SEQUENCE [LARGE SCALE GENOMIC DNA]</scope>
</reference>
<name>A0A1F5ETS4_9BACT</name>
<accession>A0A1F5ETS4</accession>
<protein>
    <submittedName>
        <fullName evidence="1">Uncharacterized protein</fullName>
    </submittedName>
</protein>
<dbReference type="AlphaFoldDB" id="A0A1F5ETS4"/>
<dbReference type="EMBL" id="MFAH01000043">
    <property type="protein sequence ID" value="OGD70798.1"/>
    <property type="molecule type" value="Genomic_DNA"/>
</dbReference>
<dbReference type="Proteomes" id="UP000177390">
    <property type="component" value="Unassembled WGS sequence"/>
</dbReference>
<evidence type="ECO:0000313" key="2">
    <source>
        <dbReference type="Proteomes" id="UP000177390"/>
    </source>
</evidence>
<sequence length="99" mass="10558">MPNAGTYFWQDGTNSYTDYPLAIATGWFAGSVDTIGKGNVRPGALPGQAVIFMPGKTQADYLAFPAANADEAGYMHDALMLLKGLEIMGLTDKVLKRNG</sequence>
<gene>
    <name evidence="1" type="ORF">A3D09_00630</name>
</gene>